<dbReference type="PANTHER" id="PTHR43798">
    <property type="entry name" value="MONOACYLGLYCEROL LIPASE"/>
    <property type="match status" value="1"/>
</dbReference>
<evidence type="ECO:0000313" key="2">
    <source>
        <dbReference type="Proteomes" id="UP000322726"/>
    </source>
</evidence>
<reference evidence="1 2" key="2">
    <citation type="submission" date="2019-09" db="EMBL/GenBank/DDBJ databases">
        <title>Complete genome sequencing of four Arcobacter species reveals a diverse suite of mobile elements.</title>
        <authorList>
            <person name="Miller W.G."/>
            <person name="Yee E."/>
            <person name="Bono J.L."/>
        </authorList>
    </citation>
    <scope>NUCLEOTIDE SEQUENCE [LARGE SCALE GENOMIC DNA]</scope>
    <source>
        <strain evidence="1 2">LMG 26638</strain>
    </source>
</reference>
<dbReference type="AlphaFoldDB" id="A0A5C2H6Z4"/>
<dbReference type="SUPFAM" id="SSF53474">
    <property type="entry name" value="alpha/beta-Hydrolases"/>
    <property type="match status" value="1"/>
</dbReference>
<dbReference type="Pfam" id="PF00561">
    <property type="entry name" value="Abhydrolase_1"/>
    <property type="match status" value="1"/>
</dbReference>
<reference evidence="1 2" key="3">
    <citation type="submission" date="2019-09" db="EMBL/GenBank/DDBJ databases">
        <title>Taxonomic note: a critical rebuttal of the proposed division of the genus Arcobacter into six genera, emended descriptions of Arcobacter anaerophilus and the genus Arcobacter, and an assessment of genus-level boundaries for Epsilonproteobacteria using in silico genomic comparator tools.</title>
        <authorList>
            <person name="On S.L.W."/>
            <person name="Miller W.G."/>
            <person name="Biggs P."/>
            <person name="Cornelius A."/>
            <person name="Vandamme P."/>
        </authorList>
    </citation>
    <scope>NUCLEOTIDE SEQUENCE [LARGE SCALE GENOMIC DNA]</scope>
    <source>
        <strain evidence="1 2">LMG 26638</strain>
    </source>
</reference>
<keyword evidence="2" id="KW-1185">Reference proteome</keyword>
<proteinExistence type="predicted"/>
<organism evidence="1 2">
    <name type="scientific">Malaciobacter pacificus</name>
    <dbReference type="NCBI Taxonomy" id="1080223"/>
    <lineage>
        <taxon>Bacteria</taxon>
        <taxon>Pseudomonadati</taxon>
        <taxon>Campylobacterota</taxon>
        <taxon>Epsilonproteobacteria</taxon>
        <taxon>Campylobacterales</taxon>
        <taxon>Arcobacteraceae</taxon>
        <taxon>Malaciobacter</taxon>
    </lineage>
</organism>
<name>A0A5C2H6Z4_9BACT</name>
<dbReference type="RefSeq" id="WP_130233650.1">
    <property type="nucleotide sequence ID" value="NZ_BMEF01000031.1"/>
</dbReference>
<dbReference type="InterPro" id="IPR000073">
    <property type="entry name" value="AB_hydrolase_1"/>
</dbReference>
<gene>
    <name evidence="1" type="ORF">APAC_1621</name>
</gene>
<dbReference type="KEGG" id="apai:APAC_1621"/>
<evidence type="ECO:0000313" key="1">
    <source>
        <dbReference type="EMBL" id="QEP34717.1"/>
    </source>
</evidence>
<reference evidence="2" key="1">
    <citation type="submission" date="2019-09" db="EMBL/GenBank/DDBJ databases">
        <title>Complete genome sequencing of four Arcobacter species reveals a diverse suite of mobile elements.</title>
        <authorList>
            <person name="On S.L.W."/>
            <person name="Miller W.G."/>
            <person name="Biggs P."/>
            <person name="Cornelius A."/>
            <person name="Vandamme P."/>
        </authorList>
    </citation>
    <scope>NUCLEOTIDE SEQUENCE [LARGE SCALE GENOMIC DNA]</scope>
    <source>
        <strain evidence="2">LMG 26638</strain>
    </source>
</reference>
<protein>
    <submittedName>
        <fullName evidence="1">Alpha/beta hydrolase family protein</fullName>
    </submittedName>
</protein>
<sequence>MIELNYKKVGTGSKTMILMHEWMGDHTNYDTSIPFLNTHDFTYIFVDFRGYGISKDIEGEFTFEEMVSDIKNLVIKLGLKEFYLLGHSMSSLIAQKLAMDLKEQVIELFLITPILPTGIKMKESAKQKLLDDVQNENNVIENVVTQASKRYNNTWKNYRINLAHTCSTLKAKVSYMNMYLSTDFSEEIKGLDTKITVLTGKLDLPAFHKNSLEKRFMNYYPNISFIECLEAGHYPMIECPVFFSTVIDR</sequence>
<dbReference type="Gene3D" id="3.40.50.1820">
    <property type="entry name" value="alpha/beta hydrolase"/>
    <property type="match status" value="1"/>
</dbReference>
<dbReference type="GO" id="GO:0016787">
    <property type="term" value="F:hydrolase activity"/>
    <property type="evidence" value="ECO:0007669"/>
    <property type="project" value="UniProtKB-KW"/>
</dbReference>
<keyword evidence="1" id="KW-0378">Hydrolase</keyword>
<dbReference type="InterPro" id="IPR029058">
    <property type="entry name" value="AB_hydrolase_fold"/>
</dbReference>
<dbReference type="InterPro" id="IPR050266">
    <property type="entry name" value="AB_hydrolase_sf"/>
</dbReference>
<dbReference type="Proteomes" id="UP000322726">
    <property type="component" value="Chromosome"/>
</dbReference>
<dbReference type="OrthoDB" id="9780765at2"/>
<accession>A0A5C2H6Z4</accession>
<dbReference type="EMBL" id="CP035928">
    <property type="protein sequence ID" value="QEP34717.1"/>
    <property type="molecule type" value="Genomic_DNA"/>
</dbReference>